<keyword evidence="2" id="KW-0238">DNA-binding</keyword>
<dbReference type="EMBL" id="PUWT01000053">
    <property type="protein sequence ID" value="PQQ23697.1"/>
    <property type="molecule type" value="Genomic_DNA"/>
</dbReference>
<evidence type="ECO:0000313" key="3">
    <source>
        <dbReference type="Proteomes" id="UP000239550"/>
    </source>
</evidence>
<accession>A0A2S8PXB4</accession>
<proteinExistence type="predicted"/>
<dbReference type="GO" id="GO:0003677">
    <property type="term" value="F:DNA binding"/>
    <property type="evidence" value="ECO:0007669"/>
    <property type="project" value="UniProtKB-KW"/>
</dbReference>
<keyword evidence="1" id="KW-0175">Coiled coil</keyword>
<dbReference type="InterPro" id="IPR014054">
    <property type="entry name" value="Phage_regulatory_Rha"/>
</dbReference>
<comment type="caution">
    <text evidence="2">The sequence shown here is derived from an EMBL/GenBank/DDBJ whole genome shotgun (WGS) entry which is preliminary data.</text>
</comment>
<dbReference type="AlphaFoldDB" id="A0A2S8PXB4"/>
<dbReference type="Pfam" id="PF09669">
    <property type="entry name" value="Phage_pRha"/>
    <property type="match status" value="1"/>
</dbReference>
<sequence>MKMTNITTTSNQPTMMGSREIAELTDKRHDNVIRDIREVLKAVYSVEFDSSFLRNHRNQQVMFAAGITVAIDERGFISEILLDRRNTEILITGYDVRRRAAIIDRWFTLESGTTKPKSQAELNLAYALAQVEQERRLNQVEEKVEEVSETIEQIKQGAIPTGWVGYSLLRVKCGLTDAKCRTLAEVYNVPTDSITIMTPDGQPRPMKIVFKEDFMSAFHLMMSEAEQRKSKWHHPKMGLFQVIGWEGK</sequence>
<evidence type="ECO:0000313" key="2">
    <source>
        <dbReference type="EMBL" id="PQQ23697.1"/>
    </source>
</evidence>
<reference evidence="2 3" key="1">
    <citation type="submission" date="2018-02" db="EMBL/GenBank/DDBJ databases">
        <title>Five New Genomes of Indian Photorhabdus Isolates TSA.</title>
        <authorList>
            <person name="Dubay B."/>
            <person name="Somvanshi V.S."/>
        </authorList>
    </citation>
    <scope>NUCLEOTIDE SEQUENCE [LARGE SCALE GENOMIC DNA]</scope>
    <source>
        <strain evidence="2 3">H1</strain>
    </source>
</reference>
<evidence type="ECO:0000256" key="1">
    <source>
        <dbReference type="SAM" id="Coils"/>
    </source>
</evidence>
<feature type="coiled-coil region" evidence="1">
    <location>
        <begin position="130"/>
        <end position="157"/>
    </location>
</feature>
<protein>
    <submittedName>
        <fullName evidence="2">DNA-binding protein</fullName>
    </submittedName>
</protein>
<keyword evidence="3" id="KW-1185">Reference proteome</keyword>
<dbReference type="Proteomes" id="UP000239550">
    <property type="component" value="Unassembled WGS sequence"/>
</dbReference>
<name>A0A2S8PXB4_9GAMM</name>
<gene>
    <name evidence="2" type="ORF">C6H66_18225</name>
</gene>
<organism evidence="2 3">
    <name type="scientific">Photorhabdus hindustanensis</name>
    <dbReference type="NCBI Taxonomy" id="2918802"/>
    <lineage>
        <taxon>Bacteria</taxon>
        <taxon>Pseudomonadati</taxon>
        <taxon>Pseudomonadota</taxon>
        <taxon>Gammaproteobacteria</taxon>
        <taxon>Enterobacterales</taxon>
        <taxon>Morganellaceae</taxon>
        <taxon>Photorhabdus</taxon>
    </lineage>
</organism>